<keyword evidence="3" id="KW-1185">Reference proteome</keyword>
<dbReference type="AlphaFoldDB" id="A0A3E1Y4W6"/>
<proteinExistence type="predicted"/>
<evidence type="ECO:0000313" key="3">
    <source>
        <dbReference type="Proteomes" id="UP000260644"/>
    </source>
</evidence>
<feature type="signal peptide" evidence="1">
    <location>
        <begin position="1"/>
        <end position="19"/>
    </location>
</feature>
<sequence>MVTMLLFLQLMAGMIPTFAAHRQLTLHHNQLRVQATEDRLQNLLNSIPIHLEADDDGIDTWHLTKNRRKTRYYISANAPQVSTPTRIVYLDTNLSANSIYHPVDKTGEYQKQKSFLPAYYSFLFRFKPF</sequence>
<dbReference type="Proteomes" id="UP000260644">
    <property type="component" value="Unassembled WGS sequence"/>
</dbReference>
<dbReference type="EMBL" id="QPMM01000012">
    <property type="protein sequence ID" value="RFS19750.1"/>
    <property type="molecule type" value="Genomic_DNA"/>
</dbReference>
<organism evidence="2 3">
    <name type="scientific">Chitinophaga silvatica</name>
    <dbReference type="NCBI Taxonomy" id="2282649"/>
    <lineage>
        <taxon>Bacteria</taxon>
        <taxon>Pseudomonadati</taxon>
        <taxon>Bacteroidota</taxon>
        <taxon>Chitinophagia</taxon>
        <taxon>Chitinophagales</taxon>
        <taxon>Chitinophagaceae</taxon>
        <taxon>Chitinophaga</taxon>
    </lineage>
</organism>
<name>A0A3E1Y4W6_9BACT</name>
<feature type="chain" id="PRO_5017573327" evidence="1">
    <location>
        <begin position="20"/>
        <end position="129"/>
    </location>
</feature>
<protein>
    <submittedName>
        <fullName evidence="2">Uncharacterized protein</fullName>
    </submittedName>
</protein>
<gene>
    <name evidence="2" type="ORF">DVR12_21885</name>
</gene>
<evidence type="ECO:0000313" key="2">
    <source>
        <dbReference type="EMBL" id="RFS19750.1"/>
    </source>
</evidence>
<evidence type="ECO:0000256" key="1">
    <source>
        <dbReference type="SAM" id="SignalP"/>
    </source>
</evidence>
<keyword evidence="1" id="KW-0732">Signal</keyword>
<accession>A0A3E1Y4W6</accession>
<reference evidence="2 3" key="1">
    <citation type="submission" date="2018-07" db="EMBL/GenBank/DDBJ databases">
        <title>Chitinophaga K2CV101002-2 sp. nov., isolated from a monsoon evergreen broad-leaved forest soil.</title>
        <authorList>
            <person name="Lv Y."/>
        </authorList>
    </citation>
    <scope>NUCLEOTIDE SEQUENCE [LARGE SCALE GENOMIC DNA]</scope>
    <source>
        <strain evidence="2 3">GDMCC 1.1288</strain>
    </source>
</reference>
<comment type="caution">
    <text evidence="2">The sequence shown here is derived from an EMBL/GenBank/DDBJ whole genome shotgun (WGS) entry which is preliminary data.</text>
</comment>